<reference evidence="2 3" key="1">
    <citation type="submission" date="2017-12" db="EMBL/GenBank/DDBJ databases">
        <title>Characterization of six clinical isolates of Enterochimera gen. nov., a novel genus of the Yersiniaciae family and the three species Enterochimera arupensis sp. nov., Enterochimera coloradensis sp. nov, and Enterochimera californica sp. nov.</title>
        <authorList>
            <person name="Rossi A."/>
            <person name="Fisher M."/>
        </authorList>
    </citation>
    <scope>NUCLEOTIDE SEQUENCE [LARGE SCALE GENOMIC DNA]</scope>
    <source>
        <strain evidence="3">2015-Iso6</strain>
    </source>
</reference>
<dbReference type="GO" id="GO:0005975">
    <property type="term" value="P:carbohydrate metabolic process"/>
    <property type="evidence" value="ECO:0007669"/>
    <property type="project" value="InterPro"/>
</dbReference>
<dbReference type="Gene3D" id="1.50.10.10">
    <property type="match status" value="1"/>
</dbReference>
<evidence type="ECO:0000259" key="1">
    <source>
        <dbReference type="Pfam" id="PF03632"/>
    </source>
</evidence>
<accession>A0A2N5DSK7</accession>
<evidence type="ECO:0000313" key="2">
    <source>
        <dbReference type="EMBL" id="PLR29048.1"/>
    </source>
</evidence>
<dbReference type="InterPro" id="IPR005195">
    <property type="entry name" value="Glyco_hydro_65_M"/>
</dbReference>
<feature type="domain" description="Glycoside hydrolase family 65 central catalytic" evidence="1">
    <location>
        <begin position="23"/>
        <end position="133"/>
    </location>
</feature>
<comment type="caution">
    <text evidence="2">The sequence shown here is derived from an EMBL/GenBank/DDBJ whole genome shotgun (WGS) entry which is preliminary data.</text>
</comment>
<dbReference type="PANTHER" id="PTHR11051">
    <property type="entry name" value="GLYCOSYL HYDROLASE-RELATED"/>
    <property type="match status" value="1"/>
</dbReference>
<gene>
    <name evidence="2" type="ORF">CYR55_23160</name>
</gene>
<sequence length="133" mass="15221">YLAHYSVAQALHYLPDTPEHAGFRARGRDFLARCVLPQPDNDRVIPQDDSFFSKPTIDLTRYQAKAGTQSILLDYSRAEVNEMQILKQADLIMLFFLLPSLFSRDVQRANLDYYLPRTIHDSSLSKAIYAIVA</sequence>
<dbReference type="Proteomes" id="UP000234240">
    <property type="component" value="Unassembled WGS sequence"/>
</dbReference>
<evidence type="ECO:0000313" key="3">
    <source>
        <dbReference type="Proteomes" id="UP000234240"/>
    </source>
</evidence>
<dbReference type="OrthoDB" id="9816160at2"/>
<feature type="non-terminal residue" evidence="2">
    <location>
        <position position="133"/>
    </location>
</feature>
<keyword evidence="3" id="KW-1185">Reference proteome</keyword>
<dbReference type="SUPFAM" id="SSF48208">
    <property type="entry name" value="Six-hairpin glycosidases"/>
    <property type="match status" value="1"/>
</dbReference>
<dbReference type="EMBL" id="PJZF01000111">
    <property type="protein sequence ID" value="PLR29048.1"/>
    <property type="molecule type" value="Genomic_DNA"/>
</dbReference>
<organism evidence="2 3">
    <name type="scientific">Chimaeribacter californicus</name>
    <dbReference type="NCBI Taxonomy" id="2060067"/>
    <lineage>
        <taxon>Bacteria</taxon>
        <taxon>Pseudomonadati</taxon>
        <taxon>Pseudomonadota</taxon>
        <taxon>Gammaproteobacteria</taxon>
        <taxon>Enterobacterales</taxon>
        <taxon>Yersiniaceae</taxon>
        <taxon>Chimaeribacter</taxon>
    </lineage>
</organism>
<protein>
    <recommendedName>
        <fullName evidence="1">Glycoside hydrolase family 65 central catalytic domain-containing protein</fullName>
    </recommendedName>
</protein>
<proteinExistence type="predicted"/>
<feature type="non-terminal residue" evidence="2">
    <location>
        <position position="1"/>
    </location>
</feature>
<dbReference type="InterPro" id="IPR008928">
    <property type="entry name" value="6-hairpin_glycosidase_sf"/>
</dbReference>
<dbReference type="PANTHER" id="PTHR11051:SF8">
    <property type="entry name" value="PROTEIN-GLUCOSYLGALACTOSYLHYDROXYLYSINE GLUCOSIDASE"/>
    <property type="match status" value="1"/>
</dbReference>
<dbReference type="Pfam" id="PF03632">
    <property type="entry name" value="Glyco_hydro_65m"/>
    <property type="match status" value="1"/>
</dbReference>
<dbReference type="InterPro" id="IPR012341">
    <property type="entry name" value="6hp_glycosidase-like_sf"/>
</dbReference>
<dbReference type="AlphaFoldDB" id="A0A2N5DSK7"/>
<name>A0A2N5DSK7_9GAMM</name>
<dbReference type="GO" id="GO:0004553">
    <property type="term" value="F:hydrolase activity, hydrolyzing O-glycosyl compounds"/>
    <property type="evidence" value="ECO:0007669"/>
    <property type="project" value="TreeGrafter"/>
</dbReference>